<dbReference type="InterPro" id="IPR044974">
    <property type="entry name" value="Disease_R_plants"/>
</dbReference>
<organism evidence="3 4">
    <name type="scientific">Corymbia citriodora subsp. variegata</name>
    <dbReference type="NCBI Taxonomy" id="360336"/>
    <lineage>
        <taxon>Eukaryota</taxon>
        <taxon>Viridiplantae</taxon>
        <taxon>Streptophyta</taxon>
        <taxon>Embryophyta</taxon>
        <taxon>Tracheophyta</taxon>
        <taxon>Spermatophyta</taxon>
        <taxon>Magnoliopsida</taxon>
        <taxon>eudicotyledons</taxon>
        <taxon>Gunneridae</taxon>
        <taxon>Pentapetalae</taxon>
        <taxon>rosids</taxon>
        <taxon>malvids</taxon>
        <taxon>Myrtales</taxon>
        <taxon>Myrtaceae</taxon>
        <taxon>Myrtoideae</taxon>
        <taxon>Eucalypteae</taxon>
        <taxon>Corymbia</taxon>
    </lineage>
</organism>
<dbReference type="InterPro" id="IPR058546">
    <property type="entry name" value="RPS4B/Roq1-like_LRR"/>
</dbReference>
<dbReference type="InterPro" id="IPR001611">
    <property type="entry name" value="Leu-rich_rpt"/>
</dbReference>
<evidence type="ECO:0000259" key="2">
    <source>
        <dbReference type="Pfam" id="PF23286"/>
    </source>
</evidence>
<keyword evidence="1" id="KW-0611">Plant defense</keyword>
<keyword evidence="4" id="KW-1185">Reference proteome</keyword>
<comment type="caution">
    <text evidence="3">The sequence shown here is derived from an EMBL/GenBank/DDBJ whole genome shotgun (WGS) entry which is preliminary data.</text>
</comment>
<dbReference type="SUPFAM" id="SSF52058">
    <property type="entry name" value="L domain-like"/>
    <property type="match status" value="1"/>
</dbReference>
<dbReference type="OrthoDB" id="1733683at2759"/>
<evidence type="ECO:0000313" key="4">
    <source>
        <dbReference type="Proteomes" id="UP000806378"/>
    </source>
</evidence>
<evidence type="ECO:0000256" key="1">
    <source>
        <dbReference type="ARBA" id="ARBA00022821"/>
    </source>
</evidence>
<reference evidence="3" key="1">
    <citation type="submission" date="2020-05" db="EMBL/GenBank/DDBJ databases">
        <title>WGS assembly of Corymbia citriodora subspecies variegata.</title>
        <authorList>
            <person name="Barry K."/>
            <person name="Hundley H."/>
            <person name="Shu S."/>
            <person name="Jenkins J."/>
            <person name="Grimwood J."/>
            <person name="Baten A."/>
        </authorList>
    </citation>
    <scope>NUCLEOTIDE SEQUENCE</scope>
    <source>
        <strain evidence="3">CV2-018</strain>
    </source>
</reference>
<feature type="domain" description="Disease resistance protein RPS4B/Roq1-like leucine-rich repeats" evidence="2">
    <location>
        <begin position="150"/>
        <end position="352"/>
    </location>
</feature>
<accession>A0A8T0CV92</accession>
<dbReference type="Proteomes" id="UP000806378">
    <property type="component" value="Unassembled WGS sequence"/>
</dbReference>
<sequence>MYISPNAFINMRKLRLLILLNVDNSFQGPIHLPNELRWFEWPNCVSIPDFSHGPKKLVGLDMRKSKIKVVGEQFKDFKKLKFLNFSECQWLVYMPNLDYIPNLEQLDLHGCKNLEHAHVSVAYHPKLQLLNLGGCSNLNDLPARLQSKNLRLLILENCSKLQRFPDIPDEIKSLQKLDLKGTSIEELPTSIENLVSLEEMELSYCKKLAILPTSIYRLQNLRSLELGGCSKLIKFPKEEDLSEPHAKTGFPKLKFLNLSECGLSEVEFLENDSCFPFLRNLYLRGNNFTSLPACQRLNKLDWLDVSYCHQLQEILEIPQQLNKLSANNCESLSKIPSDIDVDVVDFSSCHALLHNGFTMNDLFKLEQFHPKIVCELLLPGEEMPKWLLPNNEGSISFMASKDLYNKFLGLASCVVFQEGKKEEFNLEGYVNGKKTMEGSSTIGSLDLGHVWLLYCLPEVLWKGDPFGPNDWSHFQFIIRAPPSVIVKKWGS</sequence>
<dbReference type="EMBL" id="MU089589">
    <property type="protein sequence ID" value="KAF7850682.1"/>
    <property type="molecule type" value="Genomic_DNA"/>
</dbReference>
<dbReference type="Gene3D" id="3.80.10.10">
    <property type="entry name" value="Ribonuclease Inhibitor"/>
    <property type="match status" value="2"/>
</dbReference>
<proteinExistence type="predicted"/>
<dbReference type="GO" id="GO:0006952">
    <property type="term" value="P:defense response"/>
    <property type="evidence" value="ECO:0007669"/>
    <property type="project" value="InterPro"/>
</dbReference>
<dbReference type="AlphaFoldDB" id="A0A8T0CV92"/>
<gene>
    <name evidence="3" type="ORF">BT93_L5106</name>
</gene>
<dbReference type="InterPro" id="IPR032675">
    <property type="entry name" value="LRR_dom_sf"/>
</dbReference>
<dbReference type="Pfam" id="PF23286">
    <property type="entry name" value="LRR_13"/>
    <property type="match status" value="1"/>
</dbReference>
<name>A0A8T0CV92_CORYI</name>
<protein>
    <recommendedName>
        <fullName evidence="2">Disease resistance protein RPS4B/Roq1-like leucine-rich repeats domain-containing protein</fullName>
    </recommendedName>
</protein>
<dbReference type="PANTHER" id="PTHR11017">
    <property type="entry name" value="LEUCINE-RICH REPEAT-CONTAINING PROTEIN"/>
    <property type="match status" value="1"/>
</dbReference>
<evidence type="ECO:0000313" key="3">
    <source>
        <dbReference type="EMBL" id="KAF7850682.1"/>
    </source>
</evidence>
<dbReference type="PROSITE" id="PS51450">
    <property type="entry name" value="LRR"/>
    <property type="match status" value="1"/>
</dbReference>
<dbReference type="PANTHER" id="PTHR11017:SF292">
    <property type="entry name" value="AAA+ ATPASE DOMAIN-CONTAINING PROTEIN"/>
    <property type="match status" value="1"/>
</dbReference>
<dbReference type="Gramene" id="rna-gnl|WGS:JABURB|Cocit.L5106.1">
    <property type="protein sequence ID" value="cds-KAF7850682.1"/>
    <property type="gene ID" value="gene-BT93_L5106"/>
</dbReference>